<evidence type="ECO:0000313" key="6">
    <source>
        <dbReference type="Proteomes" id="UP001383192"/>
    </source>
</evidence>
<dbReference type="GO" id="GO:0032993">
    <property type="term" value="C:protein-DNA complex"/>
    <property type="evidence" value="ECO:0007669"/>
    <property type="project" value="TreeGrafter"/>
</dbReference>
<dbReference type="InterPro" id="IPR003265">
    <property type="entry name" value="HhH-GPD_domain"/>
</dbReference>
<keyword evidence="6" id="KW-1185">Reference proteome</keyword>
<dbReference type="AlphaFoldDB" id="A0AAW0D4E5"/>
<feature type="region of interest" description="Disordered" evidence="3">
    <location>
        <begin position="22"/>
        <end position="64"/>
    </location>
</feature>
<comment type="caution">
    <text evidence="5">The sequence shown here is derived from an EMBL/GenBank/DDBJ whole genome shotgun (WGS) entry which is preliminary data.</text>
</comment>
<sequence length="442" mass="48263">MPTTRSATRSIVTASTTTSVKIEVPAPANSKVKSKGKRKAKNVEDSEEAPPKTKKARVTKTKKTTTTEVTTVTSTAATAAETTALAPEEQPALVPAKLTFSFEEAKEHLIEVDPRFEDLFERLKCGPFEELEMVHPFRALTMSIIGQQISWQVARVINHKFIRLFDPSIPENYADHDSKSPTSFFPTPHQVASTDMASLRAAGLSGRKAEYGKSNVLIGQKDLILIASSVQDLAARFADGRLSTEKLLAANDEELAEMLIAVRGIGEWTVNMFAIFSLRRPDILPTGDLGVQRGMLRWFLALHSPTYNVAISPEKEKSGSKKKDSSSEKGAAVPVPPPADTSSVPPVTPKKKNGKGKEQDTDPLPLPFTPSIKKTLRKIGGVEPERLPAGLTASILKGRLEGKKKIKGAILTPTEMEELSMSWKPYRSLGVYYMWALADADV</sequence>
<accession>A0AAW0D4E5</accession>
<dbReference type="EMBL" id="JAYKXP010000024">
    <property type="protein sequence ID" value="KAK7045590.1"/>
    <property type="molecule type" value="Genomic_DNA"/>
</dbReference>
<dbReference type="GO" id="GO:0006285">
    <property type="term" value="P:base-excision repair, AP site formation"/>
    <property type="evidence" value="ECO:0007669"/>
    <property type="project" value="UniProtKB-ARBA"/>
</dbReference>
<keyword evidence="1" id="KW-0227">DNA damage</keyword>
<evidence type="ECO:0000313" key="5">
    <source>
        <dbReference type="EMBL" id="KAK7045590.1"/>
    </source>
</evidence>
<dbReference type="Gene3D" id="1.10.1670.40">
    <property type="match status" value="1"/>
</dbReference>
<dbReference type="GO" id="GO:0006307">
    <property type="term" value="P:DNA alkylation repair"/>
    <property type="evidence" value="ECO:0007669"/>
    <property type="project" value="TreeGrafter"/>
</dbReference>
<evidence type="ECO:0000259" key="4">
    <source>
        <dbReference type="Pfam" id="PF00730"/>
    </source>
</evidence>
<reference evidence="5 6" key="1">
    <citation type="submission" date="2024-01" db="EMBL/GenBank/DDBJ databases">
        <title>A draft genome for a cacao thread blight-causing isolate of Paramarasmius palmivorus.</title>
        <authorList>
            <person name="Baruah I.K."/>
            <person name="Bukari Y."/>
            <person name="Amoako-Attah I."/>
            <person name="Meinhardt L.W."/>
            <person name="Bailey B.A."/>
            <person name="Cohen S.P."/>
        </authorList>
    </citation>
    <scope>NUCLEOTIDE SEQUENCE [LARGE SCALE GENOMIC DNA]</scope>
    <source>
        <strain evidence="5 6">GH-12</strain>
    </source>
</reference>
<dbReference type="PANTHER" id="PTHR43003:SF5">
    <property type="entry name" value="DNA-3-METHYLADENINE GLYCOSYLASE"/>
    <property type="match status" value="1"/>
</dbReference>
<dbReference type="Pfam" id="PF00730">
    <property type="entry name" value="HhH-GPD"/>
    <property type="match status" value="1"/>
</dbReference>
<dbReference type="PANTHER" id="PTHR43003">
    <property type="entry name" value="DNA-3-METHYLADENINE GLYCOSYLASE"/>
    <property type="match status" value="1"/>
</dbReference>
<evidence type="ECO:0000256" key="2">
    <source>
        <dbReference type="ARBA" id="ARBA00023204"/>
    </source>
</evidence>
<protein>
    <recommendedName>
        <fullName evidence="4">HhH-GPD domain-containing protein</fullName>
    </recommendedName>
</protein>
<evidence type="ECO:0000256" key="3">
    <source>
        <dbReference type="SAM" id="MobiDB-lite"/>
    </source>
</evidence>
<feature type="compositionally biased region" description="Basic and acidic residues" evidence="3">
    <location>
        <begin position="313"/>
        <end position="327"/>
    </location>
</feature>
<dbReference type="Gene3D" id="1.10.340.30">
    <property type="entry name" value="Hypothetical protein, domain 2"/>
    <property type="match status" value="1"/>
</dbReference>
<dbReference type="GO" id="GO:0032131">
    <property type="term" value="F:alkylated DNA binding"/>
    <property type="evidence" value="ECO:0007669"/>
    <property type="project" value="TreeGrafter"/>
</dbReference>
<organism evidence="5 6">
    <name type="scientific">Paramarasmius palmivorus</name>
    <dbReference type="NCBI Taxonomy" id="297713"/>
    <lineage>
        <taxon>Eukaryota</taxon>
        <taxon>Fungi</taxon>
        <taxon>Dikarya</taxon>
        <taxon>Basidiomycota</taxon>
        <taxon>Agaricomycotina</taxon>
        <taxon>Agaricomycetes</taxon>
        <taxon>Agaricomycetidae</taxon>
        <taxon>Agaricales</taxon>
        <taxon>Marasmiineae</taxon>
        <taxon>Marasmiaceae</taxon>
        <taxon>Paramarasmius</taxon>
    </lineage>
</organism>
<dbReference type="GO" id="GO:0005634">
    <property type="term" value="C:nucleus"/>
    <property type="evidence" value="ECO:0007669"/>
    <property type="project" value="TreeGrafter"/>
</dbReference>
<feature type="domain" description="HhH-GPD" evidence="4">
    <location>
        <begin position="142"/>
        <end position="307"/>
    </location>
</feature>
<name>A0AAW0D4E5_9AGAR</name>
<keyword evidence="2" id="KW-0234">DNA repair</keyword>
<dbReference type="SUPFAM" id="SSF48150">
    <property type="entry name" value="DNA-glycosylase"/>
    <property type="match status" value="1"/>
</dbReference>
<dbReference type="InterPro" id="IPR051912">
    <property type="entry name" value="Alkylbase_DNA_Glycosylase/TA"/>
</dbReference>
<proteinExistence type="predicted"/>
<feature type="region of interest" description="Disordered" evidence="3">
    <location>
        <begin position="313"/>
        <end position="369"/>
    </location>
</feature>
<dbReference type="InterPro" id="IPR011257">
    <property type="entry name" value="DNA_glycosylase"/>
</dbReference>
<dbReference type="GO" id="GO:0043916">
    <property type="term" value="F:DNA-7-methylguanine glycosylase activity"/>
    <property type="evidence" value="ECO:0007669"/>
    <property type="project" value="TreeGrafter"/>
</dbReference>
<dbReference type="Proteomes" id="UP001383192">
    <property type="component" value="Unassembled WGS sequence"/>
</dbReference>
<feature type="compositionally biased region" description="Basic residues" evidence="3">
    <location>
        <begin position="52"/>
        <end position="63"/>
    </location>
</feature>
<gene>
    <name evidence="5" type="ORF">VNI00_007422</name>
</gene>
<dbReference type="GO" id="GO:0008725">
    <property type="term" value="F:DNA-3-methyladenine glycosylase activity"/>
    <property type="evidence" value="ECO:0007669"/>
    <property type="project" value="TreeGrafter"/>
</dbReference>
<dbReference type="CDD" id="cd00056">
    <property type="entry name" value="ENDO3c"/>
    <property type="match status" value="1"/>
</dbReference>
<evidence type="ECO:0000256" key="1">
    <source>
        <dbReference type="ARBA" id="ARBA00022763"/>
    </source>
</evidence>